<dbReference type="PANTHER" id="PTHR42919:SF8">
    <property type="entry name" value="N-ALPHA-ACETYLTRANSFERASE 50"/>
    <property type="match status" value="1"/>
</dbReference>
<evidence type="ECO:0000256" key="7">
    <source>
        <dbReference type="ARBA" id="ARBA00048618"/>
    </source>
</evidence>
<reference evidence="13 14" key="1">
    <citation type="journal article" date="2015" name="Genome Biol.">
        <title>Comparative genomics of Steinernema reveals deeply conserved gene regulatory networks.</title>
        <authorList>
            <person name="Dillman A.R."/>
            <person name="Macchietto M."/>
            <person name="Porter C.F."/>
            <person name="Rogers A."/>
            <person name="Williams B."/>
            <person name="Antoshechkin I."/>
            <person name="Lee M.M."/>
            <person name="Goodwin Z."/>
            <person name="Lu X."/>
            <person name="Lewis E.E."/>
            <person name="Goodrich-Blair H."/>
            <person name="Stock S.P."/>
            <person name="Adams B.J."/>
            <person name="Sternberg P.W."/>
            <person name="Mortazavi A."/>
        </authorList>
    </citation>
    <scope>NUCLEOTIDE SEQUENCE [LARGE SCALE GENOMIC DNA]</scope>
    <source>
        <strain evidence="13 14">ALL</strain>
    </source>
</reference>
<dbReference type="Proteomes" id="UP000298663">
    <property type="component" value="Unassembled WGS sequence"/>
</dbReference>
<keyword evidence="1" id="KW-0808">Transferase</keyword>
<proteinExistence type="predicted"/>
<evidence type="ECO:0000256" key="1">
    <source>
        <dbReference type="ARBA" id="ARBA00022679"/>
    </source>
</evidence>
<name>A0A4U5PGR5_STECR</name>
<evidence type="ECO:0000256" key="3">
    <source>
        <dbReference type="ARBA" id="ARBA00039121"/>
    </source>
</evidence>
<reference evidence="13 14" key="2">
    <citation type="journal article" date="2019" name="G3 (Bethesda)">
        <title>Hybrid Assembly of the Genome of the Entomopathogenic Nematode Steinernema carpocapsae Identifies the X-Chromosome.</title>
        <authorList>
            <person name="Serra L."/>
            <person name="Macchietto M."/>
            <person name="Macias-Munoz A."/>
            <person name="McGill C.J."/>
            <person name="Rodriguez I.M."/>
            <person name="Rodriguez B."/>
            <person name="Murad R."/>
            <person name="Mortazavi A."/>
        </authorList>
    </citation>
    <scope>NUCLEOTIDE SEQUENCE [LARGE SCALE GENOMIC DNA]</scope>
    <source>
        <strain evidence="13 14">ALL</strain>
    </source>
</reference>
<comment type="catalytic activity">
    <reaction evidence="7">
        <text>N-terminal L-methionyl-L-lysyl-[protein] + acetyl-CoA = N-terminal N(alpha)-acetyl-L-methionyl-L-lysyl-[protein] + CoA + H(+)</text>
        <dbReference type="Rhea" id="RHEA:50580"/>
        <dbReference type="Rhea" id="RHEA-COMP:12734"/>
        <dbReference type="Rhea" id="RHEA-COMP:12735"/>
        <dbReference type="ChEBI" id="CHEBI:15378"/>
        <dbReference type="ChEBI" id="CHEBI:57287"/>
        <dbReference type="ChEBI" id="CHEBI:57288"/>
        <dbReference type="ChEBI" id="CHEBI:133406"/>
        <dbReference type="ChEBI" id="CHEBI:133407"/>
        <dbReference type="EC" id="2.3.1.258"/>
    </reaction>
</comment>
<keyword evidence="2" id="KW-0012">Acyltransferase</keyword>
<protein>
    <recommendedName>
        <fullName evidence="3">N-terminal methionine N(alpha)-acetyltransferase NatE</fullName>
        <ecNumber evidence="3">2.3.1.258</ecNumber>
    </recommendedName>
</protein>
<dbReference type="SUPFAM" id="SSF55729">
    <property type="entry name" value="Acyl-CoA N-acyltransferases (Nat)"/>
    <property type="match status" value="1"/>
</dbReference>
<evidence type="ECO:0000313" key="13">
    <source>
        <dbReference type="EMBL" id="TKR95274.1"/>
    </source>
</evidence>
<dbReference type="InterPro" id="IPR051556">
    <property type="entry name" value="N-term/lysine_N-AcTrnsfr"/>
</dbReference>
<comment type="catalytic activity">
    <reaction evidence="9">
        <text>N-terminal L-methionyl-L-alanyl-[protein] + acetyl-CoA = N-terminal N(alpha)-acetyl-L-methionyl-L-alanyl-[protein] + CoA + H(+)</text>
        <dbReference type="Rhea" id="RHEA:50564"/>
        <dbReference type="Rhea" id="RHEA-COMP:12726"/>
        <dbReference type="Rhea" id="RHEA-COMP:12727"/>
        <dbReference type="ChEBI" id="CHEBI:15378"/>
        <dbReference type="ChEBI" id="CHEBI:57287"/>
        <dbReference type="ChEBI" id="CHEBI:57288"/>
        <dbReference type="ChEBI" id="CHEBI:133398"/>
        <dbReference type="ChEBI" id="CHEBI:133399"/>
        <dbReference type="EC" id="2.3.1.258"/>
    </reaction>
</comment>
<comment type="catalytic activity">
    <reaction evidence="4">
        <text>N-terminal L-methionyl-L-seryl-[protein] + acetyl-CoA = N-terminal N(alpha)-acetyl-L-methionyl-L-seryl-[protein] + CoA + H(+)</text>
        <dbReference type="Rhea" id="RHEA:50568"/>
        <dbReference type="Rhea" id="RHEA-COMP:12728"/>
        <dbReference type="Rhea" id="RHEA-COMP:12729"/>
        <dbReference type="ChEBI" id="CHEBI:15378"/>
        <dbReference type="ChEBI" id="CHEBI:57287"/>
        <dbReference type="ChEBI" id="CHEBI:57288"/>
        <dbReference type="ChEBI" id="CHEBI:133400"/>
        <dbReference type="ChEBI" id="CHEBI:133401"/>
        <dbReference type="EC" id="2.3.1.258"/>
    </reaction>
</comment>
<dbReference type="InterPro" id="IPR000182">
    <property type="entry name" value="GNAT_dom"/>
</dbReference>
<dbReference type="Gene3D" id="3.40.630.30">
    <property type="match status" value="1"/>
</dbReference>
<evidence type="ECO:0000256" key="4">
    <source>
        <dbReference type="ARBA" id="ARBA00048251"/>
    </source>
</evidence>
<dbReference type="PANTHER" id="PTHR42919">
    <property type="entry name" value="N-ALPHA-ACETYLTRANSFERASE"/>
    <property type="match status" value="1"/>
</dbReference>
<accession>A0A4U5PGR5</accession>
<comment type="catalytic activity">
    <reaction evidence="10">
        <text>N-terminal L-methionyl-L-leucyl-[protein] + acetyl-CoA = N-terminal N(alpha)-acetyl-L-methionyl-L-leucyl-[protein] + CoA + H(+)</text>
        <dbReference type="Rhea" id="RHEA:50520"/>
        <dbReference type="Rhea" id="RHEA-COMP:12711"/>
        <dbReference type="Rhea" id="RHEA-COMP:12712"/>
        <dbReference type="ChEBI" id="CHEBI:15378"/>
        <dbReference type="ChEBI" id="CHEBI:57287"/>
        <dbReference type="ChEBI" id="CHEBI:57288"/>
        <dbReference type="ChEBI" id="CHEBI:133377"/>
        <dbReference type="ChEBI" id="CHEBI:133378"/>
        <dbReference type="EC" id="2.3.1.258"/>
    </reaction>
</comment>
<evidence type="ECO:0000256" key="11">
    <source>
        <dbReference type="ARBA" id="ARBA00049454"/>
    </source>
</evidence>
<feature type="domain" description="N-acetyltransferase" evidence="12">
    <location>
        <begin position="16"/>
        <end position="180"/>
    </location>
</feature>
<evidence type="ECO:0000256" key="8">
    <source>
        <dbReference type="ARBA" id="ARBA00048799"/>
    </source>
</evidence>
<dbReference type="InterPro" id="IPR016181">
    <property type="entry name" value="Acyl_CoA_acyltransferase"/>
</dbReference>
<dbReference type="EMBL" id="AZBU02000002">
    <property type="protein sequence ID" value="TKR95274.1"/>
    <property type="molecule type" value="Genomic_DNA"/>
</dbReference>
<dbReference type="CDD" id="cd04301">
    <property type="entry name" value="NAT_SF"/>
    <property type="match status" value="1"/>
</dbReference>
<organism evidence="13 14">
    <name type="scientific">Steinernema carpocapsae</name>
    <name type="common">Entomopathogenic nematode</name>
    <dbReference type="NCBI Taxonomy" id="34508"/>
    <lineage>
        <taxon>Eukaryota</taxon>
        <taxon>Metazoa</taxon>
        <taxon>Ecdysozoa</taxon>
        <taxon>Nematoda</taxon>
        <taxon>Chromadorea</taxon>
        <taxon>Rhabditida</taxon>
        <taxon>Tylenchina</taxon>
        <taxon>Panagrolaimomorpha</taxon>
        <taxon>Strongyloidoidea</taxon>
        <taxon>Steinernematidae</taxon>
        <taxon>Steinernema</taxon>
    </lineage>
</organism>
<evidence type="ECO:0000256" key="2">
    <source>
        <dbReference type="ARBA" id="ARBA00023315"/>
    </source>
</evidence>
<comment type="catalytic activity">
    <reaction evidence="6">
        <text>N-terminal L-methionyl-L-phenylalanyl-[protein] + acetyl-CoA = N-terminal N(alpha)-acetyl-L-methionyl-L-phenylalanyl-[protein] + CoA + H(+)</text>
        <dbReference type="Rhea" id="RHEA:50528"/>
        <dbReference type="Rhea" id="RHEA-COMP:12715"/>
        <dbReference type="Rhea" id="RHEA-COMP:12716"/>
        <dbReference type="ChEBI" id="CHEBI:15378"/>
        <dbReference type="ChEBI" id="CHEBI:57287"/>
        <dbReference type="ChEBI" id="CHEBI:57288"/>
        <dbReference type="ChEBI" id="CHEBI:133382"/>
        <dbReference type="ChEBI" id="CHEBI:133383"/>
        <dbReference type="EC" id="2.3.1.258"/>
    </reaction>
</comment>
<evidence type="ECO:0000256" key="6">
    <source>
        <dbReference type="ARBA" id="ARBA00048490"/>
    </source>
</evidence>
<evidence type="ECO:0000259" key="12">
    <source>
        <dbReference type="PROSITE" id="PS51186"/>
    </source>
</evidence>
<comment type="catalytic activity">
    <reaction evidence="11">
        <text>N-terminal L-methionyl-L-threonyl-[protein] + acetyl-CoA = N-terminal N(alpha)-acetyl-L-methionyl-L-threonyl-[protein] + CoA + H(+)</text>
        <dbReference type="Rhea" id="RHEA:50576"/>
        <dbReference type="Rhea" id="RHEA-COMP:12732"/>
        <dbReference type="Rhea" id="RHEA-COMP:12733"/>
        <dbReference type="ChEBI" id="CHEBI:15378"/>
        <dbReference type="ChEBI" id="CHEBI:57287"/>
        <dbReference type="ChEBI" id="CHEBI:57288"/>
        <dbReference type="ChEBI" id="CHEBI:133404"/>
        <dbReference type="ChEBI" id="CHEBI:133405"/>
        <dbReference type="EC" id="2.3.1.258"/>
    </reaction>
</comment>
<comment type="catalytic activity">
    <reaction evidence="5">
        <text>N-terminal L-methionyl-L-tyrosyl-[protein] + acetyl-CoA = N-terminal N(alpha)-acetyl-L-methionyl-L-tyrosyl-[protein] + CoA + H(+)</text>
        <dbReference type="Rhea" id="RHEA:50532"/>
        <dbReference type="Rhea" id="RHEA-COMP:12717"/>
        <dbReference type="Rhea" id="RHEA-COMP:12718"/>
        <dbReference type="ChEBI" id="CHEBI:15378"/>
        <dbReference type="ChEBI" id="CHEBI:57287"/>
        <dbReference type="ChEBI" id="CHEBI:57288"/>
        <dbReference type="ChEBI" id="CHEBI:133384"/>
        <dbReference type="ChEBI" id="CHEBI:133385"/>
        <dbReference type="EC" id="2.3.1.258"/>
    </reaction>
</comment>
<dbReference type="PROSITE" id="PS51186">
    <property type="entry name" value="GNAT"/>
    <property type="match status" value="1"/>
</dbReference>
<dbReference type="Pfam" id="PF00583">
    <property type="entry name" value="Acetyltransf_1"/>
    <property type="match status" value="1"/>
</dbReference>
<evidence type="ECO:0000313" key="14">
    <source>
        <dbReference type="Proteomes" id="UP000298663"/>
    </source>
</evidence>
<keyword evidence="14" id="KW-1185">Reference proteome</keyword>
<gene>
    <name evidence="13" type="ORF">L596_009465</name>
</gene>
<dbReference type="AlphaFoldDB" id="A0A4U5PGR5"/>
<evidence type="ECO:0000256" key="5">
    <source>
        <dbReference type="ARBA" id="ARBA00048335"/>
    </source>
</evidence>
<dbReference type="EC" id="2.3.1.258" evidence="3"/>
<evidence type="ECO:0000256" key="10">
    <source>
        <dbReference type="ARBA" id="ARBA00049103"/>
    </source>
</evidence>
<evidence type="ECO:0000256" key="9">
    <source>
        <dbReference type="ARBA" id="ARBA00049002"/>
    </source>
</evidence>
<sequence length="205" mass="23819">MDDWIRTAKLPSSTVARFRHVTVGDIPALKSLIKRTFPEFKYPDEWFKTFCANKKNDCCAIGCFIDETPVGLIVVSLDYLQHVDKDVSKCEKMLAAKAKRVSCLQSLGVDPNYHRLGIGADLMRLASDYCLNHPIKPNLMYLCVDRSNYGAQELYKKFGFENLDRKKRNHQPYLFAKWLTEKPKKIRNQKTLEDEHEDVEKLSWL</sequence>
<comment type="caution">
    <text evidence="13">The sequence shown here is derived from an EMBL/GenBank/DDBJ whole genome shotgun (WGS) entry which is preliminary data.</text>
</comment>
<comment type="catalytic activity">
    <reaction evidence="8">
        <text>N-terminal L-methionyl-L-valyl-[protein] + acetyl-CoA = N-terminal N(alpha)-acetyl-L-methionyl-L-valyl-[protein] + CoA + H(+)</text>
        <dbReference type="Rhea" id="RHEA:50572"/>
        <dbReference type="Rhea" id="RHEA-COMP:12730"/>
        <dbReference type="Rhea" id="RHEA-COMP:12731"/>
        <dbReference type="ChEBI" id="CHEBI:15378"/>
        <dbReference type="ChEBI" id="CHEBI:57287"/>
        <dbReference type="ChEBI" id="CHEBI:57288"/>
        <dbReference type="ChEBI" id="CHEBI:133402"/>
        <dbReference type="ChEBI" id="CHEBI:133403"/>
        <dbReference type="EC" id="2.3.1.258"/>
    </reaction>
</comment>
<dbReference type="GO" id="GO:0120518">
    <property type="term" value="F:protein N-terminal-methionine acetyltransferase activity"/>
    <property type="evidence" value="ECO:0007669"/>
    <property type="project" value="UniProtKB-EC"/>
</dbReference>